<name>A0ABQ0L1F8_MYCCL</name>
<dbReference type="Proteomes" id="UP000815677">
    <property type="component" value="Unassembled WGS sequence"/>
</dbReference>
<accession>A0ABQ0L1F8</accession>
<gene>
    <name evidence="1" type="ORF">MCHLO_01897</name>
</gene>
<feature type="non-terminal residue" evidence="1">
    <location>
        <position position="324"/>
    </location>
</feature>
<protein>
    <recommendedName>
        <fullName evidence="3">F-box domain-containing protein</fullName>
    </recommendedName>
</protein>
<dbReference type="EMBL" id="DF839611">
    <property type="protein sequence ID" value="GAT44259.1"/>
    <property type="molecule type" value="Genomic_DNA"/>
</dbReference>
<evidence type="ECO:0000313" key="2">
    <source>
        <dbReference type="Proteomes" id="UP000815677"/>
    </source>
</evidence>
<evidence type="ECO:0008006" key="3">
    <source>
        <dbReference type="Google" id="ProtNLM"/>
    </source>
</evidence>
<evidence type="ECO:0000313" key="1">
    <source>
        <dbReference type="EMBL" id="GAT44259.1"/>
    </source>
</evidence>
<organism evidence="1 2">
    <name type="scientific">Mycena chlorophos</name>
    <name type="common">Agaric fungus</name>
    <name type="synonym">Agaricus chlorophos</name>
    <dbReference type="NCBI Taxonomy" id="658473"/>
    <lineage>
        <taxon>Eukaryota</taxon>
        <taxon>Fungi</taxon>
        <taxon>Dikarya</taxon>
        <taxon>Basidiomycota</taxon>
        <taxon>Agaricomycotina</taxon>
        <taxon>Agaricomycetes</taxon>
        <taxon>Agaricomycetidae</taxon>
        <taxon>Agaricales</taxon>
        <taxon>Marasmiineae</taxon>
        <taxon>Mycenaceae</taxon>
        <taxon>Mycena</taxon>
    </lineage>
</organism>
<reference evidence="1" key="1">
    <citation type="submission" date="2014-09" db="EMBL/GenBank/DDBJ databases">
        <title>Genome sequence of the luminous mushroom Mycena chlorophos for searching fungal bioluminescence genes.</title>
        <authorList>
            <person name="Tanaka Y."/>
            <person name="Kasuga D."/>
            <person name="Oba Y."/>
            <person name="Hase S."/>
            <person name="Sato K."/>
            <person name="Oba Y."/>
            <person name="Sakakibara Y."/>
        </authorList>
    </citation>
    <scope>NUCLEOTIDE SEQUENCE</scope>
</reference>
<sequence length="324" mass="35589">MPDTLATVLITFDEDRDPNIEDVHSFLEALPRSAPNLTLVVVEDVGRRHDTKTLEPMYASASSIHLPNIGLEGLWKLSSCGRVEKVEVKEFTAGALFVLPHASHAEPFRQLKKLIIDSVPCEAAHDVLRLVSSAELVELRLHLYLGVDDRLTGIIGDAGALRPGALKHLSLTGYAWEGTSWLVSVDDFLSLNKFTTLESLVLTTGADVDWLELDVLRQVLPCMPQLESFYVNESGRRSTVCDMSFLVAVNAMAPSLIHCGLGLEPGSTWAGDGRRSRLQVLDVGLSPLATDPTETAKQLLVAFPRLRELSHDYDMSMLRGDGTY</sequence>
<keyword evidence="2" id="KW-1185">Reference proteome</keyword>
<proteinExistence type="predicted"/>